<dbReference type="PANTHER" id="PTHR42663:SF6">
    <property type="entry name" value="HYDROLASE C777.06C-RELATED"/>
    <property type="match status" value="1"/>
</dbReference>
<sequence>MGVPVIGCDCAVCTSTDPRNRRTRSSIVIHTDDVTILVDTGPDLREQALREGLTSVDHVLYTHDHVDHVVGFDEIRAFCWRREDPMPLHGSLHTLNTLERMFPWAFGNTARNYVRPAPKQFDDFDEFEIGDVTVRALPVHHGVSPTHGFRFTLPGGKSIGYLPDVKVIPPESRSHLKGLDLLIIDALRDAPHSTHMSLAEALEAASELQPVQTALTHLTHDLDFVATSARLPSATFIATDGLTLDFSA</sequence>
<name>A0A918TVI0_9BACT</name>
<feature type="domain" description="Metallo-beta-lactamase" evidence="1">
    <location>
        <begin position="23"/>
        <end position="217"/>
    </location>
</feature>
<dbReference type="SUPFAM" id="SSF56281">
    <property type="entry name" value="Metallo-hydrolase/oxidoreductase"/>
    <property type="match status" value="1"/>
</dbReference>
<protein>
    <submittedName>
        <fullName evidence="2">MBL fold metallo-hydrolase</fullName>
    </submittedName>
</protein>
<proteinExistence type="predicted"/>
<accession>A0A918TVI0</accession>
<reference evidence="2" key="2">
    <citation type="submission" date="2020-09" db="EMBL/GenBank/DDBJ databases">
        <authorList>
            <person name="Sun Q."/>
            <person name="Kim S."/>
        </authorList>
    </citation>
    <scope>NUCLEOTIDE SEQUENCE</scope>
    <source>
        <strain evidence="2">KCTC 12988</strain>
    </source>
</reference>
<dbReference type="Gene3D" id="3.60.15.10">
    <property type="entry name" value="Ribonuclease Z/Hydroxyacylglutathione hydrolase-like"/>
    <property type="match status" value="1"/>
</dbReference>
<dbReference type="CDD" id="cd16279">
    <property type="entry name" value="metallo-hydrolase-like_MBL-fold"/>
    <property type="match status" value="1"/>
</dbReference>
<gene>
    <name evidence="2" type="ORF">GCM10007100_35300</name>
</gene>
<comment type="caution">
    <text evidence="2">The sequence shown here is derived from an EMBL/GenBank/DDBJ whole genome shotgun (WGS) entry which is preliminary data.</text>
</comment>
<dbReference type="AlphaFoldDB" id="A0A918TVI0"/>
<dbReference type="EMBL" id="BMXI01000018">
    <property type="protein sequence ID" value="GHC64622.1"/>
    <property type="molecule type" value="Genomic_DNA"/>
</dbReference>
<dbReference type="SMART" id="SM00849">
    <property type="entry name" value="Lactamase_B"/>
    <property type="match status" value="1"/>
</dbReference>
<organism evidence="2 3">
    <name type="scientific">Roseibacillus persicicus</name>
    <dbReference type="NCBI Taxonomy" id="454148"/>
    <lineage>
        <taxon>Bacteria</taxon>
        <taxon>Pseudomonadati</taxon>
        <taxon>Verrucomicrobiota</taxon>
        <taxon>Verrucomicrobiia</taxon>
        <taxon>Verrucomicrobiales</taxon>
        <taxon>Verrucomicrobiaceae</taxon>
        <taxon>Roseibacillus</taxon>
    </lineage>
</organism>
<evidence type="ECO:0000313" key="2">
    <source>
        <dbReference type="EMBL" id="GHC64622.1"/>
    </source>
</evidence>
<dbReference type="Proteomes" id="UP000644507">
    <property type="component" value="Unassembled WGS sequence"/>
</dbReference>
<evidence type="ECO:0000259" key="1">
    <source>
        <dbReference type="SMART" id="SM00849"/>
    </source>
</evidence>
<keyword evidence="3" id="KW-1185">Reference proteome</keyword>
<reference evidence="2" key="1">
    <citation type="journal article" date="2014" name="Int. J. Syst. Evol. Microbiol.">
        <title>Complete genome sequence of Corynebacterium casei LMG S-19264T (=DSM 44701T), isolated from a smear-ripened cheese.</title>
        <authorList>
            <consortium name="US DOE Joint Genome Institute (JGI-PGF)"/>
            <person name="Walter F."/>
            <person name="Albersmeier A."/>
            <person name="Kalinowski J."/>
            <person name="Ruckert C."/>
        </authorList>
    </citation>
    <scope>NUCLEOTIDE SEQUENCE</scope>
    <source>
        <strain evidence="2">KCTC 12988</strain>
    </source>
</reference>
<dbReference type="InterPro" id="IPR001279">
    <property type="entry name" value="Metallo-B-lactamas"/>
</dbReference>
<dbReference type="InterPro" id="IPR036866">
    <property type="entry name" value="RibonucZ/Hydroxyglut_hydro"/>
</dbReference>
<dbReference type="Pfam" id="PF12706">
    <property type="entry name" value="Lactamase_B_2"/>
    <property type="match status" value="1"/>
</dbReference>
<evidence type="ECO:0000313" key="3">
    <source>
        <dbReference type="Proteomes" id="UP000644507"/>
    </source>
</evidence>
<dbReference type="PANTHER" id="PTHR42663">
    <property type="entry name" value="HYDROLASE C777.06C-RELATED-RELATED"/>
    <property type="match status" value="1"/>
</dbReference>